<feature type="transmembrane region" description="Helical" evidence="5">
    <location>
        <begin position="6"/>
        <end position="26"/>
    </location>
</feature>
<evidence type="ECO:0000256" key="2">
    <source>
        <dbReference type="ARBA" id="ARBA00022801"/>
    </source>
</evidence>
<dbReference type="Proteomes" id="UP000784700">
    <property type="component" value="Unassembled WGS sequence"/>
</dbReference>
<dbReference type="RefSeq" id="WP_140936309.1">
    <property type="nucleotide sequence ID" value="NZ_QUBG01000004.1"/>
</dbReference>
<dbReference type="SUPFAM" id="SSF63817">
    <property type="entry name" value="Sortase"/>
    <property type="match status" value="1"/>
</dbReference>
<reference evidence="6" key="1">
    <citation type="submission" date="2018-08" db="EMBL/GenBank/DDBJ databases">
        <title>Comparative genomics of wild bee and flower associated Lactobacillus reveals potential adaptation to the bee host.</title>
        <authorList>
            <person name="Vuong H.Q."/>
            <person name="Mcfrederick Q.S."/>
        </authorList>
    </citation>
    <scope>NUCLEOTIDE SEQUENCE</scope>
    <source>
        <strain evidence="6">HV_63</strain>
    </source>
</reference>
<keyword evidence="5" id="KW-1133">Transmembrane helix</keyword>
<dbReference type="Gene3D" id="2.40.260.10">
    <property type="entry name" value="Sortase"/>
    <property type="match status" value="1"/>
</dbReference>
<sequence>MNKKLIYGLFIIIAFIGIILIFNQNIEDSLINNMTKNNMNQSITHKQNQKAIYNFNNVKNVNATGIFNAITDNNDKSTIIGKIFIPAVGIKLPIYLGLANNNLISGIGTMIKNQKMGKNNYALAGHHMKNDKLLFGPLMKVKINNLIYITDGTKIYQYKVKIKKIINEYQVNWVTQKPKKSVITLITCATGNPNETNRIMVRGNLEKNIQK</sequence>
<gene>
    <name evidence="6" type="ORF">DY130_05155</name>
</gene>
<dbReference type="InterPro" id="IPR042007">
    <property type="entry name" value="Sortase_A"/>
</dbReference>
<keyword evidence="2" id="KW-0378">Hydrolase</keyword>
<proteinExistence type="predicted"/>
<organism evidence="6 7">
    <name type="scientific">Apilactobacillus micheneri</name>
    <dbReference type="NCBI Taxonomy" id="1899430"/>
    <lineage>
        <taxon>Bacteria</taxon>
        <taxon>Bacillati</taxon>
        <taxon>Bacillota</taxon>
        <taxon>Bacilli</taxon>
        <taxon>Lactobacillales</taxon>
        <taxon>Lactobacillaceae</taxon>
        <taxon>Apilactobacillus</taxon>
    </lineage>
</organism>
<evidence type="ECO:0000256" key="3">
    <source>
        <dbReference type="ARBA" id="ARBA00022807"/>
    </source>
</evidence>
<evidence type="ECO:0000256" key="1">
    <source>
        <dbReference type="ARBA" id="ARBA00022670"/>
    </source>
</evidence>
<evidence type="ECO:0000256" key="4">
    <source>
        <dbReference type="PIRSR" id="PIRSR605754-1"/>
    </source>
</evidence>
<dbReference type="InterPro" id="IPR023365">
    <property type="entry name" value="Sortase_dom-sf"/>
</dbReference>
<name>A0A9Q8INE1_9LACO</name>
<dbReference type="NCBIfam" id="TIGR01076">
    <property type="entry name" value="sortase_fam"/>
    <property type="match status" value="1"/>
</dbReference>
<feature type="active site" description="Acyl-thioester intermediate" evidence="4">
    <location>
        <position position="188"/>
    </location>
</feature>
<keyword evidence="5" id="KW-0472">Membrane</keyword>
<evidence type="ECO:0000256" key="5">
    <source>
        <dbReference type="SAM" id="Phobius"/>
    </source>
</evidence>
<comment type="caution">
    <text evidence="6">The sequence shown here is derived from an EMBL/GenBank/DDBJ whole genome shotgun (WGS) entry which is preliminary data.</text>
</comment>
<dbReference type="GO" id="GO:0008234">
    <property type="term" value="F:cysteine-type peptidase activity"/>
    <property type="evidence" value="ECO:0007669"/>
    <property type="project" value="UniProtKB-KW"/>
</dbReference>
<protein>
    <submittedName>
        <fullName evidence="6">Class A sortase</fullName>
    </submittedName>
</protein>
<keyword evidence="5" id="KW-0812">Transmembrane</keyword>
<evidence type="ECO:0000313" key="7">
    <source>
        <dbReference type="Proteomes" id="UP000784700"/>
    </source>
</evidence>
<dbReference type="Pfam" id="PF04203">
    <property type="entry name" value="Sortase"/>
    <property type="match status" value="1"/>
</dbReference>
<dbReference type="EMBL" id="QUBG01000004">
    <property type="protein sequence ID" value="TPR43820.1"/>
    <property type="molecule type" value="Genomic_DNA"/>
</dbReference>
<dbReference type="InterPro" id="IPR005754">
    <property type="entry name" value="Sortase"/>
</dbReference>
<dbReference type="AlphaFoldDB" id="A0A9Q8INE1"/>
<evidence type="ECO:0000313" key="6">
    <source>
        <dbReference type="EMBL" id="TPR43820.1"/>
    </source>
</evidence>
<feature type="active site" description="Proton donor/acceptor" evidence="4">
    <location>
        <position position="126"/>
    </location>
</feature>
<keyword evidence="1" id="KW-0645">Protease</keyword>
<dbReference type="CDD" id="cd06165">
    <property type="entry name" value="Sortase_A"/>
    <property type="match status" value="1"/>
</dbReference>
<keyword evidence="3" id="KW-0788">Thiol protease</keyword>
<dbReference type="GO" id="GO:0006508">
    <property type="term" value="P:proteolysis"/>
    <property type="evidence" value="ECO:0007669"/>
    <property type="project" value="UniProtKB-KW"/>
</dbReference>
<accession>A0A9Q8INE1</accession>